<dbReference type="Gene3D" id="1.20.1090.10">
    <property type="entry name" value="Dehydroquinate synthase-like - alpha domain"/>
    <property type="match status" value="1"/>
</dbReference>
<evidence type="ECO:0000256" key="2">
    <source>
        <dbReference type="ARBA" id="ARBA00023002"/>
    </source>
</evidence>
<feature type="domain" description="Fe-containing alcohol dehydrogenase-like C-terminal" evidence="4">
    <location>
        <begin position="189"/>
        <end position="364"/>
    </location>
</feature>
<dbReference type="InterPro" id="IPR056798">
    <property type="entry name" value="ADH_Fe_C"/>
</dbReference>
<dbReference type="Pfam" id="PF00465">
    <property type="entry name" value="Fe-ADH"/>
    <property type="match status" value="1"/>
</dbReference>
<evidence type="ECO:0000313" key="6">
    <source>
        <dbReference type="Proteomes" id="UP000614424"/>
    </source>
</evidence>
<accession>A0A8J6TFL4</accession>
<gene>
    <name evidence="5" type="ORF">H8E41_06370</name>
</gene>
<dbReference type="FunFam" id="3.40.50.1970:FF:000003">
    <property type="entry name" value="Alcohol dehydrogenase, iron-containing"/>
    <property type="match status" value="1"/>
</dbReference>
<protein>
    <submittedName>
        <fullName evidence="5">Iron-containing alcohol dehydrogenase</fullName>
    </submittedName>
</protein>
<dbReference type="AlphaFoldDB" id="A0A8J6TFL4"/>
<dbReference type="PANTHER" id="PTHR11496">
    <property type="entry name" value="ALCOHOL DEHYDROGENASE"/>
    <property type="match status" value="1"/>
</dbReference>
<comment type="similarity">
    <text evidence="1">Belongs to the iron-containing alcohol dehydrogenase family.</text>
</comment>
<dbReference type="Proteomes" id="UP000614424">
    <property type="component" value="Unassembled WGS sequence"/>
</dbReference>
<dbReference type="InterPro" id="IPR039697">
    <property type="entry name" value="Alcohol_dehydrogenase_Fe"/>
</dbReference>
<organism evidence="5 6">
    <name type="scientific">Candidatus Desulfobia pelagia</name>
    <dbReference type="NCBI Taxonomy" id="2841692"/>
    <lineage>
        <taxon>Bacteria</taxon>
        <taxon>Pseudomonadati</taxon>
        <taxon>Thermodesulfobacteriota</taxon>
        <taxon>Desulfobulbia</taxon>
        <taxon>Desulfobulbales</taxon>
        <taxon>Desulfobulbaceae</taxon>
        <taxon>Candidatus Desulfobia</taxon>
    </lineage>
</organism>
<dbReference type="PANTHER" id="PTHR11496:SF103">
    <property type="entry name" value="DEHYDROGENASE, PUTATIVE-RELATED"/>
    <property type="match status" value="1"/>
</dbReference>
<name>A0A8J6TFL4_9BACT</name>
<evidence type="ECO:0000259" key="4">
    <source>
        <dbReference type="Pfam" id="PF25137"/>
    </source>
</evidence>
<dbReference type="GO" id="GO:0004022">
    <property type="term" value="F:alcohol dehydrogenase (NAD+) activity"/>
    <property type="evidence" value="ECO:0007669"/>
    <property type="project" value="TreeGrafter"/>
</dbReference>
<dbReference type="SUPFAM" id="SSF56796">
    <property type="entry name" value="Dehydroquinate synthase-like"/>
    <property type="match status" value="1"/>
</dbReference>
<proteinExistence type="inferred from homology"/>
<dbReference type="InterPro" id="IPR001670">
    <property type="entry name" value="ADH_Fe/GldA"/>
</dbReference>
<evidence type="ECO:0000313" key="5">
    <source>
        <dbReference type="EMBL" id="MBC8317513.1"/>
    </source>
</evidence>
<dbReference type="Gene3D" id="3.40.50.1970">
    <property type="match status" value="1"/>
</dbReference>
<comment type="caution">
    <text evidence="5">The sequence shown here is derived from an EMBL/GenBank/DDBJ whole genome shotgun (WGS) entry which is preliminary data.</text>
</comment>
<dbReference type="Pfam" id="PF25137">
    <property type="entry name" value="ADH_Fe_C"/>
    <property type="match status" value="1"/>
</dbReference>
<evidence type="ECO:0000256" key="1">
    <source>
        <dbReference type="ARBA" id="ARBA00007358"/>
    </source>
</evidence>
<dbReference type="EMBL" id="JACNJZ010000091">
    <property type="protein sequence ID" value="MBC8317513.1"/>
    <property type="molecule type" value="Genomic_DNA"/>
</dbReference>
<feature type="domain" description="Alcohol dehydrogenase iron-type/glycerol dehydrogenase GldA" evidence="3">
    <location>
        <begin position="11"/>
        <end position="176"/>
    </location>
</feature>
<evidence type="ECO:0000259" key="3">
    <source>
        <dbReference type="Pfam" id="PF00465"/>
    </source>
</evidence>
<reference evidence="5 6" key="1">
    <citation type="submission" date="2020-08" db="EMBL/GenBank/DDBJ databases">
        <title>Bridging the membrane lipid divide: bacteria of the FCB group superphylum have the potential to synthesize archaeal ether lipids.</title>
        <authorList>
            <person name="Villanueva L."/>
            <person name="Von Meijenfeldt F.A.B."/>
            <person name="Westbye A.B."/>
            <person name="Yadav S."/>
            <person name="Hopmans E.C."/>
            <person name="Dutilh B.E."/>
            <person name="Sinninghe Damste J.S."/>
        </authorList>
    </citation>
    <scope>NUCLEOTIDE SEQUENCE [LARGE SCALE GENOMIC DNA]</scope>
    <source>
        <strain evidence="5">NIOZ-UU47</strain>
    </source>
</reference>
<keyword evidence="2" id="KW-0560">Oxidoreductase</keyword>
<dbReference type="GO" id="GO:0046872">
    <property type="term" value="F:metal ion binding"/>
    <property type="evidence" value="ECO:0007669"/>
    <property type="project" value="InterPro"/>
</dbReference>
<sequence>MLNTHFHFHSPVKAHFGSGSRSLLPELMKSYARIGIISGKSSLDTTGMRSFLKKELHDKELSFFCAIEPNPSIATVVQGGNFINDQSCQAIVAVGGGSALDAAKAIAALCTNRDDFHQLIKQNVFPEQPLPVVAIPTTCGTGSEMNHYAIITDTAHRDKLNFSAENTFPSHALLDPELLRSLSKNLILATACDALTHALEGFISKRANPFSDTLALHAMERLIATLTSRQAPEADDSLASFLYASSLAGAVILHTGTTLLHSLGYYLTNHKNIHHGTANVILLPYFLKMLSAHNVAKHEHIASLFDRYDLRLDSIITALGCPSCLQDIVPDDELETMVAYAIANKNALSTPFPVEKRDVLDILSHPV</sequence>